<dbReference type="PANTHER" id="PTHR43283:SF3">
    <property type="entry name" value="BETA-LACTAMASE FAMILY PROTEIN (AFU_ORTHOLOGUE AFUA_5G07500)"/>
    <property type="match status" value="1"/>
</dbReference>
<evidence type="ECO:0000313" key="3">
    <source>
        <dbReference type="Proteomes" id="UP000260644"/>
    </source>
</evidence>
<keyword evidence="3" id="KW-1185">Reference proteome</keyword>
<dbReference type="InterPro" id="IPR012338">
    <property type="entry name" value="Beta-lactam/transpept-like"/>
</dbReference>
<dbReference type="SUPFAM" id="SSF56601">
    <property type="entry name" value="beta-lactamase/transpeptidase-like"/>
    <property type="match status" value="1"/>
</dbReference>
<dbReference type="PANTHER" id="PTHR43283">
    <property type="entry name" value="BETA-LACTAMASE-RELATED"/>
    <property type="match status" value="1"/>
</dbReference>
<evidence type="ECO:0000313" key="2">
    <source>
        <dbReference type="EMBL" id="RFS19989.1"/>
    </source>
</evidence>
<protein>
    <submittedName>
        <fullName evidence="2">Class A beta-lactamase-related serine hydrolase</fullName>
    </submittedName>
</protein>
<comment type="caution">
    <text evidence="2">The sequence shown here is derived from an EMBL/GenBank/DDBJ whole genome shotgun (WGS) entry which is preliminary data.</text>
</comment>
<dbReference type="InterPro" id="IPR001466">
    <property type="entry name" value="Beta-lactam-related"/>
</dbReference>
<dbReference type="GO" id="GO:0016787">
    <property type="term" value="F:hydrolase activity"/>
    <property type="evidence" value="ECO:0007669"/>
    <property type="project" value="UniProtKB-KW"/>
</dbReference>
<feature type="domain" description="Beta-lactamase-related" evidence="1">
    <location>
        <begin position="57"/>
        <end position="324"/>
    </location>
</feature>
<dbReference type="InterPro" id="IPR050789">
    <property type="entry name" value="Diverse_Enzym_Activities"/>
</dbReference>
<dbReference type="OrthoDB" id="2247630at2"/>
<gene>
    <name evidence="2" type="ORF">DVR12_19885</name>
</gene>
<dbReference type="Proteomes" id="UP000260644">
    <property type="component" value="Unassembled WGS sequence"/>
</dbReference>
<organism evidence="2 3">
    <name type="scientific">Chitinophaga silvatica</name>
    <dbReference type="NCBI Taxonomy" id="2282649"/>
    <lineage>
        <taxon>Bacteria</taxon>
        <taxon>Pseudomonadati</taxon>
        <taxon>Bacteroidota</taxon>
        <taxon>Chitinophagia</taxon>
        <taxon>Chitinophagales</taxon>
        <taxon>Chitinophagaceae</taxon>
        <taxon>Chitinophaga</taxon>
    </lineage>
</organism>
<dbReference type="Pfam" id="PF00144">
    <property type="entry name" value="Beta-lactamase"/>
    <property type="match status" value="1"/>
</dbReference>
<dbReference type="EMBL" id="QPMM01000011">
    <property type="protein sequence ID" value="RFS19989.1"/>
    <property type="molecule type" value="Genomic_DNA"/>
</dbReference>
<dbReference type="AlphaFoldDB" id="A0A3E1Y5H6"/>
<reference evidence="2 3" key="1">
    <citation type="submission" date="2018-07" db="EMBL/GenBank/DDBJ databases">
        <title>Chitinophaga K2CV101002-2 sp. nov., isolated from a monsoon evergreen broad-leaved forest soil.</title>
        <authorList>
            <person name="Lv Y."/>
        </authorList>
    </citation>
    <scope>NUCLEOTIDE SEQUENCE [LARGE SCALE GENOMIC DNA]</scope>
    <source>
        <strain evidence="2 3">GDMCC 1.1288</strain>
    </source>
</reference>
<accession>A0A3E1Y5H6</accession>
<dbReference type="Gene3D" id="3.40.710.10">
    <property type="entry name" value="DD-peptidase/beta-lactamase superfamily"/>
    <property type="match status" value="1"/>
</dbReference>
<keyword evidence="2" id="KW-0378">Hydrolase</keyword>
<sequence length="347" mass="38252">MPINRVLLLTLFIPLLTCCTRKENNVIVSKGYKEIDAVLKDSVPTVFNGKCYTVIHVEGKAVYERGFGEYDGNTKLLIASSSKWLSAAVLMSLVDEGKLNLTDTIGKFLRIYTNNHKGHITIAQLLSHTSGFPGSSTQGYESNVLISLAQATDQIAMHVDLQNEPGTNFCYGGLSMQIAGRICEIVSKKGWKMLAAEKIFTPCGMTNTDYGITSNPQIAGGVRSTGNDYIKFLDMMMNKGLAYNGKQVLSESAVEAIEKGYIGNATIEYSPYPAQLLKSRNFYGLGNWRDVTDNNDNLIENSSPGLFGTHPWINRSKRMTGIVLAFMDKGFIRTAPTCLEIRKLARE</sequence>
<dbReference type="RefSeq" id="WP_116977550.1">
    <property type="nucleotide sequence ID" value="NZ_QPMM01000011.1"/>
</dbReference>
<evidence type="ECO:0000259" key="1">
    <source>
        <dbReference type="Pfam" id="PF00144"/>
    </source>
</evidence>
<proteinExistence type="predicted"/>
<name>A0A3E1Y5H6_9BACT</name>